<evidence type="ECO:0000256" key="3">
    <source>
        <dbReference type="ARBA" id="ARBA00022679"/>
    </source>
</evidence>
<keyword evidence="6" id="KW-0239">DNA-directed DNA polymerase</keyword>
<dbReference type="EC" id="2.7.7.7" evidence="1"/>
<evidence type="ECO:0000256" key="4">
    <source>
        <dbReference type="ARBA" id="ARBA00022695"/>
    </source>
</evidence>
<name>A0A1F6TBF1_9PROT</name>
<dbReference type="EMBL" id="MFSS01000089">
    <property type="protein sequence ID" value="OGI42468.1"/>
    <property type="molecule type" value="Genomic_DNA"/>
</dbReference>
<dbReference type="InterPro" id="IPR050238">
    <property type="entry name" value="DNA_Rep/Repair_Clamp_Loader"/>
</dbReference>
<comment type="caution">
    <text evidence="9">The sequence shown here is derived from an EMBL/GenBank/DDBJ whole genome shotgun (WGS) entry which is preliminary data.</text>
</comment>
<dbReference type="InterPro" id="IPR027417">
    <property type="entry name" value="P-loop_NTPase"/>
</dbReference>
<dbReference type="Pfam" id="PF13177">
    <property type="entry name" value="DNA_pol3_delta2"/>
    <property type="match status" value="1"/>
</dbReference>
<dbReference type="Proteomes" id="UP000177925">
    <property type="component" value="Unassembled WGS sequence"/>
</dbReference>
<dbReference type="Gene3D" id="3.40.50.300">
    <property type="entry name" value="P-loop containing nucleotide triphosphate hydrolases"/>
    <property type="match status" value="1"/>
</dbReference>
<dbReference type="InterPro" id="IPR015199">
    <property type="entry name" value="DNA_pol_III_delta_C"/>
</dbReference>
<comment type="catalytic activity">
    <reaction evidence="7">
        <text>DNA(n) + a 2'-deoxyribonucleoside 5'-triphosphate = DNA(n+1) + diphosphate</text>
        <dbReference type="Rhea" id="RHEA:22508"/>
        <dbReference type="Rhea" id="RHEA-COMP:17339"/>
        <dbReference type="Rhea" id="RHEA-COMP:17340"/>
        <dbReference type="ChEBI" id="CHEBI:33019"/>
        <dbReference type="ChEBI" id="CHEBI:61560"/>
        <dbReference type="ChEBI" id="CHEBI:173112"/>
        <dbReference type="EC" id="2.7.7.7"/>
    </reaction>
</comment>
<evidence type="ECO:0000256" key="1">
    <source>
        <dbReference type="ARBA" id="ARBA00012417"/>
    </source>
</evidence>
<dbReference type="PANTHER" id="PTHR11669:SF8">
    <property type="entry name" value="DNA POLYMERASE III SUBUNIT DELTA"/>
    <property type="match status" value="1"/>
</dbReference>
<dbReference type="STRING" id="1817758.A2150_05005"/>
<reference evidence="9 10" key="1">
    <citation type="journal article" date="2016" name="Nat. Commun.">
        <title>Thousands of microbial genomes shed light on interconnected biogeochemical processes in an aquifer system.</title>
        <authorList>
            <person name="Anantharaman K."/>
            <person name="Brown C.T."/>
            <person name="Hug L.A."/>
            <person name="Sharon I."/>
            <person name="Castelle C.J."/>
            <person name="Probst A.J."/>
            <person name="Thomas B.C."/>
            <person name="Singh A."/>
            <person name="Wilkins M.J."/>
            <person name="Karaoz U."/>
            <person name="Brodie E.L."/>
            <person name="Williams K.H."/>
            <person name="Hubbard S.S."/>
            <person name="Banfield J.F."/>
        </authorList>
    </citation>
    <scope>NUCLEOTIDE SEQUENCE [LARGE SCALE GENOMIC DNA]</scope>
</reference>
<dbReference type="PANTHER" id="PTHR11669">
    <property type="entry name" value="REPLICATION FACTOR C / DNA POLYMERASE III GAMMA-TAU SUBUNIT"/>
    <property type="match status" value="1"/>
</dbReference>
<gene>
    <name evidence="9" type="ORF">A2150_05005</name>
</gene>
<dbReference type="InterPro" id="IPR004622">
    <property type="entry name" value="DNA_pol_HolB"/>
</dbReference>
<organism evidence="9 10">
    <name type="scientific">Candidatus Muproteobacteria bacterium RBG_16_64_11</name>
    <dbReference type="NCBI Taxonomy" id="1817758"/>
    <lineage>
        <taxon>Bacteria</taxon>
        <taxon>Pseudomonadati</taxon>
        <taxon>Pseudomonadota</taxon>
        <taxon>Candidatus Muproteobacteria</taxon>
    </lineage>
</organism>
<evidence type="ECO:0000313" key="9">
    <source>
        <dbReference type="EMBL" id="OGI42468.1"/>
    </source>
</evidence>
<keyword evidence="3" id="KW-0808">Transferase</keyword>
<keyword evidence="4" id="KW-0548">Nucleotidyltransferase</keyword>
<dbReference type="Gene3D" id="1.20.272.10">
    <property type="match status" value="1"/>
</dbReference>
<evidence type="ECO:0000256" key="5">
    <source>
        <dbReference type="ARBA" id="ARBA00022705"/>
    </source>
</evidence>
<dbReference type="GO" id="GO:0006261">
    <property type="term" value="P:DNA-templated DNA replication"/>
    <property type="evidence" value="ECO:0007669"/>
    <property type="project" value="TreeGrafter"/>
</dbReference>
<protein>
    <recommendedName>
        <fullName evidence="2">DNA polymerase III subunit delta'</fullName>
        <ecNumber evidence="1">2.7.7.7</ecNumber>
    </recommendedName>
</protein>
<dbReference type="SUPFAM" id="SSF52540">
    <property type="entry name" value="P-loop containing nucleoside triphosphate hydrolases"/>
    <property type="match status" value="1"/>
</dbReference>
<evidence type="ECO:0000313" key="10">
    <source>
        <dbReference type="Proteomes" id="UP000177925"/>
    </source>
</evidence>
<dbReference type="AlphaFoldDB" id="A0A1F6TBF1"/>
<proteinExistence type="predicted"/>
<sequence>MRLARERARLPHALLLAGPKGLGKNALAAWLAQLLLCAHPGADHRPCGRCQGCTLYAAGSHPDLHVVQPEAVYKSTPGLLAQYALRYPPDKSKDSKDSTVIRIDQIRALIESSQTRPQIAARKVLILSPADSLNVNAANSLLKLLEEPPPDSTLLLVADRPTRLPATIRSRCVNVPVRAPEHGAALAWLTAEGQAPAQAELLLELAAGAPLAALALADGDYIARRAQWMDDIEGLLGKGADPVGCAARWKSAGAERGLAWLQGWVGDLIKLGFDPGALGLFNPDARARLQALRNRLHLNRLFEFLELVAASRNLLGGPLDEQLLLEDVLIQWSRLPRT</sequence>
<evidence type="ECO:0000256" key="7">
    <source>
        <dbReference type="ARBA" id="ARBA00049244"/>
    </source>
</evidence>
<dbReference type="Pfam" id="PF09115">
    <property type="entry name" value="DNApol3-delta_C"/>
    <property type="match status" value="1"/>
</dbReference>
<dbReference type="GO" id="GO:0003887">
    <property type="term" value="F:DNA-directed DNA polymerase activity"/>
    <property type="evidence" value="ECO:0007669"/>
    <property type="project" value="UniProtKB-KW"/>
</dbReference>
<dbReference type="GO" id="GO:0008408">
    <property type="term" value="F:3'-5' exonuclease activity"/>
    <property type="evidence" value="ECO:0007669"/>
    <property type="project" value="InterPro"/>
</dbReference>
<feature type="domain" description="DNA polymerase III delta subunit C-terminal" evidence="8">
    <location>
        <begin position="222"/>
        <end position="333"/>
    </location>
</feature>
<dbReference type="NCBIfam" id="TIGR00678">
    <property type="entry name" value="holB"/>
    <property type="match status" value="1"/>
</dbReference>
<evidence type="ECO:0000256" key="6">
    <source>
        <dbReference type="ARBA" id="ARBA00022932"/>
    </source>
</evidence>
<evidence type="ECO:0000259" key="8">
    <source>
        <dbReference type="Pfam" id="PF09115"/>
    </source>
</evidence>
<dbReference type="GO" id="GO:0003677">
    <property type="term" value="F:DNA binding"/>
    <property type="evidence" value="ECO:0007669"/>
    <property type="project" value="InterPro"/>
</dbReference>
<keyword evidence="5" id="KW-0235">DNA replication</keyword>
<evidence type="ECO:0000256" key="2">
    <source>
        <dbReference type="ARBA" id="ARBA00014363"/>
    </source>
</evidence>
<dbReference type="GO" id="GO:0009360">
    <property type="term" value="C:DNA polymerase III complex"/>
    <property type="evidence" value="ECO:0007669"/>
    <property type="project" value="InterPro"/>
</dbReference>
<accession>A0A1F6TBF1</accession>